<sequence>MLQHRLQVCKKVKPKPDCMHVVKTQKPPAPITGSSNARIDSCAARKPATCIHLYIARRGGAGVSSLWPATLHRGPFSHSINVPFYYWDYFIGA</sequence>
<proteinExistence type="predicted"/>
<gene>
    <name evidence="1" type="ORF">EVAR_37047_1</name>
</gene>
<dbReference type="Proteomes" id="UP000299102">
    <property type="component" value="Unassembled WGS sequence"/>
</dbReference>
<reference evidence="1 2" key="1">
    <citation type="journal article" date="2019" name="Commun. Biol.">
        <title>The bagworm genome reveals a unique fibroin gene that provides high tensile strength.</title>
        <authorList>
            <person name="Kono N."/>
            <person name="Nakamura H."/>
            <person name="Ohtoshi R."/>
            <person name="Tomita M."/>
            <person name="Numata K."/>
            <person name="Arakawa K."/>
        </authorList>
    </citation>
    <scope>NUCLEOTIDE SEQUENCE [LARGE SCALE GENOMIC DNA]</scope>
</reference>
<evidence type="ECO:0000313" key="2">
    <source>
        <dbReference type="Proteomes" id="UP000299102"/>
    </source>
</evidence>
<accession>A0A4C1WHG2</accession>
<keyword evidence="2" id="KW-1185">Reference proteome</keyword>
<protein>
    <submittedName>
        <fullName evidence="1">Uncharacterized protein</fullName>
    </submittedName>
</protein>
<dbReference type="AlphaFoldDB" id="A0A4C1WHG2"/>
<dbReference type="EMBL" id="BGZK01000555">
    <property type="protein sequence ID" value="GBP49962.1"/>
    <property type="molecule type" value="Genomic_DNA"/>
</dbReference>
<comment type="caution">
    <text evidence="1">The sequence shown here is derived from an EMBL/GenBank/DDBJ whole genome shotgun (WGS) entry which is preliminary data.</text>
</comment>
<name>A0A4C1WHG2_EUMVA</name>
<evidence type="ECO:0000313" key="1">
    <source>
        <dbReference type="EMBL" id="GBP49962.1"/>
    </source>
</evidence>
<organism evidence="1 2">
    <name type="scientific">Eumeta variegata</name>
    <name type="common">Bagworm moth</name>
    <name type="synonym">Eumeta japonica</name>
    <dbReference type="NCBI Taxonomy" id="151549"/>
    <lineage>
        <taxon>Eukaryota</taxon>
        <taxon>Metazoa</taxon>
        <taxon>Ecdysozoa</taxon>
        <taxon>Arthropoda</taxon>
        <taxon>Hexapoda</taxon>
        <taxon>Insecta</taxon>
        <taxon>Pterygota</taxon>
        <taxon>Neoptera</taxon>
        <taxon>Endopterygota</taxon>
        <taxon>Lepidoptera</taxon>
        <taxon>Glossata</taxon>
        <taxon>Ditrysia</taxon>
        <taxon>Tineoidea</taxon>
        <taxon>Psychidae</taxon>
        <taxon>Oiketicinae</taxon>
        <taxon>Eumeta</taxon>
    </lineage>
</organism>